<keyword evidence="2" id="KW-0482">Metalloprotease</keyword>
<reference evidence="2" key="2">
    <citation type="submission" date="2017-10" db="EMBL/GenBank/DDBJ databases">
        <authorList>
            <person name="Enke T.N."/>
            <person name="Cordero O.X."/>
        </authorList>
    </citation>
    <scope>NUCLEOTIDE SEQUENCE</scope>
    <source>
        <strain evidence="2">4G03</strain>
    </source>
</reference>
<name>A0A2G1BX07_9FLAO</name>
<dbReference type="EMBL" id="JAUYVU010000002">
    <property type="protein sequence ID" value="MDP2540615.1"/>
    <property type="molecule type" value="Genomic_DNA"/>
</dbReference>
<keyword evidence="2" id="KW-0645">Protease</keyword>
<gene>
    <name evidence="2" type="ORF">CSC81_03530</name>
    <name evidence="1" type="ORF">Q8W23_03925</name>
</gene>
<evidence type="ECO:0000313" key="2">
    <source>
        <dbReference type="EMBL" id="PHN98573.1"/>
    </source>
</evidence>
<dbReference type="AlphaFoldDB" id="A0A2G1BX07"/>
<dbReference type="PROSITE" id="PS51257">
    <property type="entry name" value="PROKAR_LIPOPROTEIN"/>
    <property type="match status" value="1"/>
</dbReference>
<keyword evidence="4" id="KW-1185">Reference proteome</keyword>
<reference evidence="2 3" key="1">
    <citation type="journal article" date="2016" name="Nat. Commun.">
        <title>Microbial interactions lead to rapid micro-scale successions on model marine particles.</title>
        <authorList>
            <person name="Datta M.S."/>
            <person name="Sliwerska E."/>
            <person name="Gore J."/>
            <person name="Polz M.F."/>
            <person name="Cordero O.X."/>
        </authorList>
    </citation>
    <scope>NUCLEOTIDE SEQUENCE [LARGE SCALE GENOMIC DNA]</scope>
    <source>
        <strain evidence="2 3">4G03</strain>
    </source>
</reference>
<dbReference type="GO" id="GO:0008237">
    <property type="term" value="F:metallopeptidase activity"/>
    <property type="evidence" value="ECO:0007669"/>
    <property type="project" value="UniProtKB-KW"/>
</dbReference>
<dbReference type="RefSeq" id="WP_099214392.1">
    <property type="nucleotide sequence ID" value="NZ_JAUYVU010000002.1"/>
</dbReference>
<protein>
    <submittedName>
        <fullName evidence="2">Metalloprotease</fullName>
    </submittedName>
</protein>
<reference evidence="1 4" key="3">
    <citation type="submission" date="2023-07" db="EMBL/GenBank/DDBJ databases">
        <title>Genome content predicts the carbon catabolic preferences of heterotrophic bacteria.</title>
        <authorList>
            <person name="Gralka M."/>
        </authorList>
    </citation>
    <scope>NUCLEOTIDE SEQUENCE [LARGE SCALE GENOMIC DNA]</scope>
    <source>
        <strain evidence="1 4">4G03</strain>
    </source>
</reference>
<keyword evidence="2" id="KW-0378">Hydrolase</keyword>
<evidence type="ECO:0000313" key="1">
    <source>
        <dbReference type="EMBL" id="MDP2540615.1"/>
    </source>
</evidence>
<dbReference type="Proteomes" id="UP001242342">
    <property type="component" value="Unassembled WGS sequence"/>
</dbReference>
<dbReference type="EMBL" id="PDUU01000003">
    <property type="protein sequence ID" value="PHN98573.1"/>
    <property type="molecule type" value="Genomic_DNA"/>
</dbReference>
<sequence>MKNLKPFILAATAAVLMVSCSDNDINPVDNQNAKLLDAHSHEVCSYIDGNWGQNAYIGSTIVNQSETNFLNNQNVKIANVFNISTIPLYFAKGSGTANAISYGSGYIIYGEELYNMALSQGGRISCAMVQAHEIGHQLQYQNNLPSRSESTARATELEADGFAGYYIKKPNGYNATWTQAAPAYNFAASIGDYNTTSPGHHGTPAQRRSAFRLGYLLGDYDLTVSSFDYNFFYYYDNYVLPGALRQDLKKPDDIDEGLHNFILSKMEELRKINSGEISKEEFENLK</sequence>
<dbReference type="Proteomes" id="UP000222163">
    <property type="component" value="Unassembled WGS sequence"/>
</dbReference>
<organism evidence="2 3">
    <name type="scientific">Tenacibaculum discolor</name>
    <dbReference type="NCBI Taxonomy" id="361581"/>
    <lineage>
        <taxon>Bacteria</taxon>
        <taxon>Pseudomonadati</taxon>
        <taxon>Bacteroidota</taxon>
        <taxon>Flavobacteriia</taxon>
        <taxon>Flavobacteriales</taxon>
        <taxon>Flavobacteriaceae</taxon>
        <taxon>Tenacibaculum</taxon>
    </lineage>
</organism>
<accession>A0A2G1BX07</accession>
<evidence type="ECO:0000313" key="4">
    <source>
        <dbReference type="Proteomes" id="UP001242342"/>
    </source>
</evidence>
<proteinExistence type="predicted"/>
<evidence type="ECO:0000313" key="3">
    <source>
        <dbReference type="Proteomes" id="UP000222163"/>
    </source>
</evidence>
<comment type="caution">
    <text evidence="2">The sequence shown here is derived from an EMBL/GenBank/DDBJ whole genome shotgun (WGS) entry which is preliminary data.</text>
</comment>